<sequence>MRAYLAPIIYLAIIPIIRAFPKIDYDSLGTASIFGSFAAIDDISNSSKSAQSYDNNSYTLLSRPSNASEWTSLGSTNEYAHINSACTINDLTFVGGDFDSINGQQFTKFAVYSPHNGWKPLGSVQGVINALYCDTSNSQVWVGGAFDAVDDNMGANIVVWNVREEHWQPSAVYGLNGAVNAFSVSDDQLFITGNFTSTFNQPDVKQYPEALDRIVNALQPVPFDDADVTGSKGSDNPAYADIKNLACVGGNSFDTPDGTSGVMYIEWFDSHNVAGFRIANTVDEGHALTGFVITTIPEKQVIPLTYNPVHAPGTNMTCENECPIALSDEREFNDYIIPGGSRRLGGFAINMIDWTGAGPGLRSVEVLGAGSDAYAISEFNELQEGCYSNGNSSNVTTVGNWNSVNPSSESSNKVLSASIQDVDQIPSLTFRPYVGERGLYEIYISIPGCAGLDDCESRSAVDVGMQLTERGHYINDTITEIDNSDVSWPIFRGMVDGSSNTFAPNITIKPIMAEEGKTIAVQKVSLHLLEILPNEMAIGGLAYNLTSGNTLDASADREISDQSYLDRALVSLSDAIGIQFKEGEQDLNYIKAIASTDSNIFIGGNFVGFNDTMNNITNIAHFNDRLHSLPGGGVNGNVNKLTVVDDQVYIAGNFTQAGSTQCQNIVMYDHRHKRFEKLGQGVDGEVYDMTYSPDSNRLYLAGNFTNALIDESASVTVGGLVSWDLKDKSWRNDNGVVFSELVKGVAVHDKDLLVYGTVDRVAKFSANGAAKISSNGLSSVSATNSLGSTKTSSSKSSRKRAAPHLPSASSVAPAINAGGYYENSTSLYTILGGNFTFNDGHSGAVALIDQDSNMHALGDGGVSGDVRAMMVVGNKLFLGGQLRAGNSTDVAIYDLKKGAFVDVGNGLEGTTSSFAYNQIYNSAIVSGDFNAVSGNQDCSNICQWDIGDGHWNSLGKGVRGFISDVDVAGDEDQYAIAVGEFAIDKEGDLIYIATYDYEDKNWSRLGDGNLPGIPTTVKTDDRNIDNVFIAGRRTDSNQTYIYNYDGDTFSDISNDMFQGTGRIHGLEFLPVQEVDEQEQKEREETIMENDRILYVTGDIDLRGVGRVSSVMYDGLNWHPHLQTFGSDGSAGSLASIMSSSDFSFSSRDLLALGIIILISIALGLGVVLLIALIAILISLWERRGESRPILLENDEKDEQVRPSSLLANINQATTNIARGSTTNAQTLAPTPIIKLNDQDTGKGKTEEVGEMDDSFNRSYSTGASTSDNPPQISPADLNNGVGYRCYSRYDFAGDRQGEIPLIVGQQVQVLNDSDQDWFFVRDPASTHEGVVPSSYLF</sequence>
<evidence type="ECO:0000256" key="2">
    <source>
        <dbReference type="PROSITE-ProRule" id="PRU00192"/>
    </source>
</evidence>
<accession>A0A4T0HPN8</accession>
<feature type="transmembrane region" description="Helical" evidence="4">
    <location>
        <begin position="1149"/>
        <end position="1180"/>
    </location>
</feature>
<dbReference type="Pfam" id="PF20843">
    <property type="entry name" value="Rax2_3"/>
    <property type="match status" value="1"/>
</dbReference>
<protein>
    <recommendedName>
        <fullName evidence="6">SH3 domain-containing protein</fullName>
    </recommendedName>
</protein>
<dbReference type="EMBL" id="SPOF01000002">
    <property type="protein sequence ID" value="TIB17027.1"/>
    <property type="molecule type" value="Genomic_DNA"/>
</dbReference>
<evidence type="ECO:0000256" key="1">
    <source>
        <dbReference type="ARBA" id="ARBA00022443"/>
    </source>
</evidence>
<dbReference type="Pfam" id="PF12768">
    <property type="entry name" value="Rax2"/>
    <property type="match status" value="3"/>
</dbReference>
<evidence type="ECO:0000256" key="3">
    <source>
        <dbReference type="SAM" id="MobiDB-lite"/>
    </source>
</evidence>
<dbReference type="InterPro" id="IPR024982">
    <property type="entry name" value="Rax2-like_C"/>
</dbReference>
<evidence type="ECO:0000313" key="8">
    <source>
        <dbReference type="Proteomes" id="UP000306954"/>
    </source>
</evidence>
<feature type="chain" id="PRO_5030101488" description="SH3 domain-containing protein" evidence="5">
    <location>
        <begin position="20"/>
        <end position="1337"/>
    </location>
</feature>
<feature type="region of interest" description="Disordered" evidence="3">
    <location>
        <begin position="1257"/>
        <end position="1276"/>
    </location>
</feature>
<dbReference type="InterPro" id="IPR048266">
    <property type="entry name" value="Rax2-like_second"/>
</dbReference>
<dbReference type="PANTHER" id="PTHR31778:SF2">
    <property type="entry name" value="BUD SITE SELECTION PROTEIN RAX2"/>
    <property type="match status" value="1"/>
</dbReference>
<name>A0A4T0HPN8_WALIC</name>
<dbReference type="SMART" id="SM00326">
    <property type="entry name" value="SH3"/>
    <property type="match status" value="1"/>
</dbReference>
<dbReference type="InterPro" id="IPR001452">
    <property type="entry name" value="SH3_domain"/>
</dbReference>
<dbReference type="PROSITE" id="PS50002">
    <property type="entry name" value="SH3"/>
    <property type="match status" value="1"/>
</dbReference>
<keyword evidence="5" id="KW-0732">Signal</keyword>
<dbReference type="Pfam" id="PF20842">
    <property type="entry name" value="Rax2_2"/>
    <property type="match status" value="1"/>
</dbReference>
<evidence type="ECO:0000256" key="4">
    <source>
        <dbReference type="SAM" id="Phobius"/>
    </source>
</evidence>
<feature type="domain" description="SH3" evidence="6">
    <location>
        <begin position="1280"/>
        <end position="1337"/>
    </location>
</feature>
<evidence type="ECO:0000313" key="7">
    <source>
        <dbReference type="EMBL" id="TIB17027.1"/>
    </source>
</evidence>
<dbReference type="GO" id="GO:1902929">
    <property type="term" value="C:plasma membrane of growing cell tip"/>
    <property type="evidence" value="ECO:0007669"/>
    <property type="project" value="TreeGrafter"/>
</dbReference>
<dbReference type="Proteomes" id="UP000306954">
    <property type="component" value="Unassembled WGS sequence"/>
</dbReference>
<dbReference type="Gene3D" id="2.30.30.40">
    <property type="entry name" value="SH3 Domains"/>
    <property type="match status" value="1"/>
</dbReference>
<keyword evidence="4" id="KW-0812">Transmembrane</keyword>
<dbReference type="InterPro" id="IPR048265">
    <property type="entry name" value="Rax2-like_third"/>
</dbReference>
<keyword evidence="4" id="KW-1133">Transmembrane helix</keyword>
<proteinExistence type="predicted"/>
<comment type="caution">
    <text evidence="7">The sequence shown here is derived from an EMBL/GenBank/DDBJ whole genome shotgun (WGS) entry which is preliminary data.</text>
</comment>
<dbReference type="SUPFAM" id="SSF117281">
    <property type="entry name" value="Kelch motif"/>
    <property type="match status" value="1"/>
</dbReference>
<evidence type="ECO:0000259" key="6">
    <source>
        <dbReference type="PROSITE" id="PS50002"/>
    </source>
</evidence>
<dbReference type="InterPro" id="IPR036028">
    <property type="entry name" value="SH3-like_dom_sf"/>
</dbReference>
<dbReference type="SUPFAM" id="SSF50044">
    <property type="entry name" value="SH3-domain"/>
    <property type="match status" value="1"/>
</dbReference>
<keyword evidence="1 2" id="KW-0728">SH3 domain</keyword>
<evidence type="ECO:0000256" key="5">
    <source>
        <dbReference type="SAM" id="SignalP"/>
    </source>
</evidence>
<feature type="region of interest" description="Disordered" evidence="3">
    <location>
        <begin position="783"/>
        <end position="807"/>
    </location>
</feature>
<dbReference type="Pfam" id="PF00018">
    <property type="entry name" value="SH3_1"/>
    <property type="match status" value="1"/>
</dbReference>
<feature type="signal peptide" evidence="5">
    <location>
        <begin position="1"/>
        <end position="19"/>
    </location>
</feature>
<organism evidence="7 8">
    <name type="scientific">Wallemia ichthyophaga</name>
    <dbReference type="NCBI Taxonomy" id="245174"/>
    <lineage>
        <taxon>Eukaryota</taxon>
        <taxon>Fungi</taxon>
        <taxon>Dikarya</taxon>
        <taxon>Basidiomycota</taxon>
        <taxon>Wallemiomycotina</taxon>
        <taxon>Wallemiomycetes</taxon>
        <taxon>Wallemiales</taxon>
        <taxon>Wallemiaceae</taxon>
        <taxon>Wallemia</taxon>
    </lineage>
</organism>
<dbReference type="InterPro" id="IPR015915">
    <property type="entry name" value="Kelch-typ_b-propeller"/>
</dbReference>
<reference evidence="7 8" key="1">
    <citation type="submission" date="2019-03" db="EMBL/GenBank/DDBJ databases">
        <title>Sequencing 23 genomes of Wallemia ichthyophaga.</title>
        <authorList>
            <person name="Gostincar C."/>
        </authorList>
    </citation>
    <scope>NUCLEOTIDE SEQUENCE [LARGE SCALE GENOMIC DNA]</scope>
    <source>
        <strain evidence="7 8">EXF-8621</strain>
    </source>
</reference>
<gene>
    <name evidence="7" type="ORF">E3P90_00180</name>
</gene>
<dbReference type="PANTHER" id="PTHR31778">
    <property type="entry name" value="BUD SITE SELECTION PROTEIN RAX2"/>
    <property type="match status" value="1"/>
</dbReference>
<keyword evidence="4" id="KW-0472">Membrane</keyword>
<feature type="compositionally biased region" description="Polar residues" evidence="3">
    <location>
        <begin position="1257"/>
        <end position="1270"/>
    </location>
</feature>